<sequence>MLPEACFHAYLHDVTQRAPRSWDPARLPDQSGRTFLITGANAGLGYFASEQLARARAHVILSGRSPHRLTAARDALEARVPGASVQTLLLDVSNSGSIRAAAASVRGGLFKRQRLDGVLLNAGIVHTPRERMTTRDGRELVLATNALGHFVLAAELLTTLSKSASRTWTPRMVWLGSMSTRMGAYDPVDIQLERGYRAWRAYVQSKVVVQALGMEADARLKAAGVPVESVVAHPGYSIGGRTPRVTGVNEPGLWKRVKDTLQAPVSQSKEDGAASLVRALVDPEVSGGEYWGPRHLTRGLPTLQQPSKTSADPEVRQRIWETCERLSGMEWPLARAARLAGR</sequence>
<gene>
    <name evidence="3" type="ORF">D7D94_10250</name>
</gene>
<dbReference type="Pfam" id="PF00106">
    <property type="entry name" value="adh_short"/>
    <property type="match status" value="1"/>
</dbReference>
<organism evidence="3 4">
    <name type="scientific">Microbacterium oryzae</name>
    <dbReference type="NCBI Taxonomy" id="743009"/>
    <lineage>
        <taxon>Bacteria</taxon>
        <taxon>Bacillati</taxon>
        <taxon>Actinomycetota</taxon>
        <taxon>Actinomycetes</taxon>
        <taxon>Micrococcales</taxon>
        <taxon>Microbacteriaceae</taxon>
        <taxon>Microbacterium</taxon>
    </lineage>
</organism>
<dbReference type="EMBL" id="CP032550">
    <property type="protein sequence ID" value="QGU28008.1"/>
    <property type="molecule type" value="Genomic_DNA"/>
</dbReference>
<dbReference type="Proteomes" id="UP000422989">
    <property type="component" value="Chromosome"/>
</dbReference>
<keyword evidence="2" id="KW-0560">Oxidoreductase</keyword>
<evidence type="ECO:0000256" key="1">
    <source>
        <dbReference type="ARBA" id="ARBA00006484"/>
    </source>
</evidence>
<comment type="similarity">
    <text evidence="1">Belongs to the short-chain dehydrogenases/reductases (SDR) family.</text>
</comment>
<keyword evidence="4" id="KW-1185">Reference proteome</keyword>
<dbReference type="AlphaFoldDB" id="A0A6I6EA27"/>
<evidence type="ECO:0000256" key="2">
    <source>
        <dbReference type="ARBA" id="ARBA00023002"/>
    </source>
</evidence>
<dbReference type="InterPro" id="IPR002347">
    <property type="entry name" value="SDR_fam"/>
</dbReference>
<name>A0A6I6EA27_9MICO</name>
<evidence type="ECO:0000313" key="3">
    <source>
        <dbReference type="EMBL" id="QGU28008.1"/>
    </source>
</evidence>
<dbReference type="KEGG" id="moj:D7D94_10250"/>
<dbReference type="OrthoDB" id="4577644at2"/>
<dbReference type="SUPFAM" id="SSF51735">
    <property type="entry name" value="NAD(P)-binding Rossmann-fold domains"/>
    <property type="match status" value="1"/>
</dbReference>
<dbReference type="PANTHER" id="PTHR24320:SF148">
    <property type="entry name" value="NAD(P)-BINDING ROSSMANN-FOLD SUPERFAMILY PROTEIN"/>
    <property type="match status" value="1"/>
</dbReference>
<dbReference type="Gene3D" id="3.40.50.720">
    <property type="entry name" value="NAD(P)-binding Rossmann-like Domain"/>
    <property type="match status" value="1"/>
</dbReference>
<proteinExistence type="inferred from homology"/>
<dbReference type="PANTHER" id="PTHR24320">
    <property type="entry name" value="RETINOL DEHYDROGENASE"/>
    <property type="match status" value="1"/>
</dbReference>
<dbReference type="GO" id="GO:0016491">
    <property type="term" value="F:oxidoreductase activity"/>
    <property type="evidence" value="ECO:0007669"/>
    <property type="project" value="UniProtKB-KW"/>
</dbReference>
<dbReference type="InterPro" id="IPR036291">
    <property type="entry name" value="NAD(P)-bd_dom_sf"/>
</dbReference>
<evidence type="ECO:0000313" key="4">
    <source>
        <dbReference type="Proteomes" id="UP000422989"/>
    </source>
</evidence>
<protein>
    <submittedName>
        <fullName evidence="3">SDR family NAD(P)-dependent oxidoreductase</fullName>
    </submittedName>
</protein>
<reference evidence="3 4" key="1">
    <citation type="submission" date="2018-09" db="EMBL/GenBank/DDBJ databases">
        <title>Whole genome sequencing of Microbacterium oryzae strain MB-10T.</title>
        <authorList>
            <person name="Das S.K."/>
        </authorList>
    </citation>
    <scope>NUCLEOTIDE SEQUENCE [LARGE SCALE GENOMIC DNA]</scope>
    <source>
        <strain evidence="3 4">MB-10</strain>
    </source>
</reference>
<accession>A0A6I6EA27</accession>